<dbReference type="Gene3D" id="1.25.40.10">
    <property type="entry name" value="Tetratricopeptide repeat domain"/>
    <property type="match status" value="1"/>
</dbReference>
<evidence type="ECO:0000313" key="1">
    <source>
        <dbReference type="EMBL" id="VAX28560.1"/>
    </source>
</evidence>
<accession>A0A3B1D0R9</accession>
<dbReference type="InterPro" id="IPR011990">
    <property type="entry name" value="TPR-like_helical_dom_sf"/>
</dbReference>
<organism evidence="1">
    <name type="scientific">hydrothermal vent metagenome</name>
    <dbReference type="NCBI Taxonomy" id="652676"/>
    <lineage>
        <taxon>unclassified sequences</taxon>
        <taxon>metagenomes</taxon>
        <taxon>ecological metagenomes</taxon>
    </lineage>
</organism>
<dbReference type="PANTHER" id="PTHR45588:SF1">
    <property type="entry name" value="WW DOMAIN-CONTAINING PROTEIN"/>
    <property type="match status" value="1"/>
</dbReference>
<evidence type="ECO:0008006" key="2">
    <source>
        <dbReference type="Google" id="ProtNLM"/>
    </source>
</evidence>
<dbReference type="EMBL" id="UOGG01000060">
    <property type="protein sequence ID" value="VAX28560.1"/>
    <property type="molecule type" value="Genomic_DNA"/>
</dbReference>
<dbReference type="SUPFAM" id="SSF48452">
    <property type="entry name" value="TPR-like"/>
    <property type="match status" value="2"/>
</dbReference>
<protein>
    <recommendedName>
        <fullName evidence="2">Tetratricopeptide repeat protein</fullName>
    </recommendedName>
</protein>
<gene>
    <name evidence="1" type="ORF">MNBD_NITROSPINAE05-103</name>
</gene>
<reference evidence="1" key="1">
    <citation type="submission" date="2018-06" db="EMBL/GenBank/DDBJ databases">
        <authorList>
            <person name="Zhirakovskaya E."/>
        </authorList>
    </citation>
    <scope>NUCLEOTIDE SEQUENCE</scope>
</reference>
<name>A0A3B1D0R9_9ZZZZ</name>
<sequence>MSLLKIFNLGFIVFLALAPVLTSAETSMPMKLGKIDFPTSGSGVAQQHFLRGVAALHSFWYEEALNAFRQSTKADPGFVMGYWGEAIAHNHPLWEQQDLQAGRETLAKIRDMTKISKRERAYVGAVKKLYGQGDKPSRDESYSTAMEKITQGYPDDLEAKCFYSLSLLGMSGDSENKFRRRVKAGAIAMDVFSKNADHPCAAHFTIHAFDHPDLAILALPAARRFAKIAPASHHAQHMPAHIFLQLGMWPEAALSNEAGWQSSVEWVEREGLSRGHRGYHSLQWLHYVYLQQGRAKKADEIFRLKLQDMQDEDLEAQAKGTAANIRVGRYYERMLAASVFENEDWQSAESTQEPVKSKTKPYSKAVLHFIRGFSAAMLGKPDADQHLARLNAIRVQSFDKNRFKRPERLDIWALEIQAAMLASNKKYENAIALMKKGIALEEKLPAPSGPPRIIKPTFELFGEILLRAGKPEDAAKQFAISLLRHPNRARSLLGAARAAADSGDKQGAIDGYAKFLALWSQADPDLPELSEARGYLEKEK</sequence>
<dbReference type="PANTHER" id="PTHR45588">
    <property type="entry name" value="TPR DOMAIN-CONTAINING PROTEIN"/>
    <property type="match status" value="1"/>
</dbReference>
<dbReference type="AlphaFoldDB" id="A0A3B1D0R9"/>
<proteinExistence type="predicted"/>